<keyword evidence="3" id="KW-1185">Reference proteome</keyword>
<name>A0ABN8D4I8_9STRA</name>
<proteinExistence type="predicted"/>
<organism evidence="2 3">
    <name type="scientific">Peronospora belbahrii</name>
    <dbReference type="NCBI Taxonomy" id="622444"/>
    <lineage>
        <taxon>Eukaryota</taxon>
        <taxon>Sar</taxon>
        <taxon>Stramenopiles</taxon>
        <taxon>Oomycota</taxon>
        <taxon>Peronosporomycetes</taxon>
        <taxon>Peronosporales</taxon>
        <taxon>Peronosporaceae</taxon>
        <taxon>Peronospora</taxon>
    </lineage>
</organism>
<evidence type="ECO:0000256" key="1">
    <source>
        <dbReference type="SAM" id="MobiDB-lite"/>
    </source>
</evidence>
<protein>
    <submittedName>
        <fullName evidence="2">Uncharacterized protein</fullName>
    </submittedName>
</protein>
<accession>A0ABN8D4I8</accession>
<sequence>MSMQKIESNEYETCSQSNEQQEEQTVPVHLSPKEPRSRNKCACRGLGNERPKFAFNEASTTLSTKQRICLIARGSKETAGSSQSIYVS</sequence>
<dbReference type="Proteomes" id="UP001158986">
    <property type="component" value="Unassembled WGS sequence"/>
</dbReference>
<feature type="compositionally biased region" description="Polar residues" evidence="1">
    <location>
        <begin position="1"/>
        <end position="19"/>
    </location>
</feature>
<evidence type="ECO:0000313" key="3">
    <source>
        <dbReference type="Proteomes" id="UP001158986"/>
    </source>
</evidence>
<feature type="region of interest" description="Disordered" evidence="1">
    <location>
        <begin position="1"/>
        <end position="39"/>
    </location>
</feature>
<gene>
    <name evidence="2" type="ORF">PBS001_LOCUS6810</name>
</gene>
<comment type="caution">
    <text evidence="2">The sequence shown here is derived from an EMBL/GenBank/DDBJ whole genome shotgun (WGS) entry which is preliminary data.</text>
</comment>
<reference evidence="2 3" key="1">
    <citation type="submission" date="2021-11" db="EMBL/GenBank/DDBJ databases">
        <authorList>
            <person name="Islam A."/>
            <person name="Islam S."/>
            <person name="Flora M.S."/>
            <person name="Rahman M."/>
            <person name="Ziaur R.M."/>
            <person name="Epstein J.H."/>
            <person name="Hassan M."/>
            <person name="Klassen M."/>
            <person name="Woodard K."/>
            <person name="Webb A."/>
            <person name="Webby R.J."/>
            <person name="El Zowalaty M.E."/>
        </authorList>
    </citation>
    <scope>NUCLEOTIDE SEQUENCE [LARGE SCALE GENOMIC DNA]</scope>
    <source>
        <strain evidence="2">Pbs1</strain>
    </source>
</reference>
<evidence type="ECO:0000313" key="2">
    <source>
        <dbReference type="EMBL" id="CAH0520325.1"/>
    </source>
</evidence>
<dbReference type="EMBL" id="CAKLCB010000348">
    <property type="protein sequence ID" value="CAH0520325.1"/>
    <property type="molecule type" value="Genomic_DNA"/>
</dbReference>